<evidence type="ECO:0000313" key="2">
    <source>
        <dbReference type="RefSeq" id="XP_073939515.1"/>
    </source>
</evidence>
<dbReference type="RefSeq" id="XP_073939515.1">
    <property type="nucleotide sequence ID" value="XM_074083414.1"/>
</dbReference>
<protein>
    <submittedName>
        <fullName evidence="2">Large ribosomal subunit protein mL48</fullName>
    </submittedName>
</protein>
<proteinExistence type="predicted"/>
<dbReference type="Proteomes" id="UP001732720">
    <property type="component" value="Chromosome 1"/>
</dbReference>
<sequence length="212" mass="23739">MSGALGKVLGLGNNTISKQAFSLLRFRTSKESPIYSAGGIVLSASRQYKTKPTHGIGRYKHLIKEQEPKKKRGKVEVGPINLGTDYEYGALNIHLTAYDMTLAENYAQCVHNLCNHLSIKVEESYAMPTKTMEVFRVQDQGSKMVLDSVLTTHERVVQISGLNATFAEIFLEILQSNLPEGVRLSVREHTDEDFKGRFKARPELEELLAKLN</sequence>
<keyword evidence="1" id="KW-1185">Reference proteome</keyword>
<evidence type="ECO:0000313" key="1">
    <source>
        <dbReference type="Proteomes" id="UP001732720"/>
    </source>
</evidence>
<organism evidence="1 2">
    <name type="scientific">Castor canadensis</name>
    <name type="common">American beaver</name>
    <dbReference type="NCBI Taxonomy" id="51338"/>
    <lineage>
        <taxon>Eukaryota</taxon>
        <taxon>Metazoa</taxon>
        <taxon>Chordata</taxon>
        <taxon>Craniata</taxon>
        <taxon>Vertebrata</taxon>
        <taxon>Euteleostomi</taxon>
        <taxon>Mammalia</taxon>
        <taxon>Eutheria</taxon>
        <taxon>Euarchontoglires</taxon>
        <taxon>Glires</taxon>
        <taxon>Rodentia</taxon>
        <taxon>Castorimorpha</taxon>
        <taxon>Castoridae</taxon>
        <taxon>Castor</taxon>
    </lineage>
</organism>
<name>A0AC58NCX8_CASCN</name>
<reference evidence="2" key="1">
    <citation type="submission" date="2025-08" db="UniProtKB">
        <authorList>
            <consortium name="RefSeq"/>
        </authorList>
    </citation>
    <scope>IDENTIFICATION</scope>
</reference>
<accession>A0AC58NCX8</accession>
<gene>
    <name evidence="2" type="primary">Mrpl48</name>
</gene>